<evidence type="ECO:0000313" key="4">
    <source>
        <dbReference type="Proteomes" id="UP000054279"/>
    </source>
</evidence>
<protein>
    <submittedName>
        <fullName evidence="3">Uncharacterized protein</fullName>
    </submittedName>
</protein>
<name>A0A0C9U3Z1_SPHS4</name>
<gene>
    <name evidence="3" type="ORF">M422DRAFT_259746</name>
</gene>
<feature type="region of interest" description="Disordered" evidence="2">
    <location>
        <begin position="198"/>
        <end position="292"/>
    </location>
</feature>
<dbReference type="EMBL" id="KN837167">
    <property type="protein sequence ID" value="KIJ37653.1"/>
    <property type="molecule type" value="Genomic_DNA"/>
</dbReference>
<evidence type="ECO:0000256" key="1">
    <source>
        <dbReference type="SAM" id="Coils"/>
    </source>
</evidence>
<accession>A0A0C9U3Z1</accession>
<proteinExistence type="predicted"/>
<sequence length="292" mass="33520">MLEDIEKCSSKFSFTKDEILGHLQEVWPKLRAYITDISEECDTLEKELLDEKSDNHQLQEEIDNLLNPNLKHNKSSSFRNKVLKHEERPHHWLLHMWNILEGWHTNPMSIPNAVRDDYKGYFLEEDIDITNWLSKVPAPVKLPTGAEFLTLILKHCSLSREQICTQIIPYMERDGEKWPYSTAGSECAAYMQIHQHAPAPNKGKKPLTGLIQSKPSAHTPQPAKARESSRRRLDVDLDTYNQSCEPTLPYDEEPPHGVSDVEMSTPVNTGTRRTLPDESAMSLDHEIDDLSN</sequence>
<dbReference type="HOGENOM" id="CLU_037356_0_0_1"/>
<feature type="compositionally biased region" description="Basic and acidic residues" evidence="2">
    <location>
        <begin position="224"/>
        <end position="235"/>
    </location>
</feature>
<evidence type="ECO:0000256" key="2">
    <source>
        <dbReference type="SAM" id="MobiDB-lite"/>
    </source>
</evidence>
<evidence type="ECO:0000313" key="3">
    <source>
        <dbReference type="EMBL" id="KIJ37653.1"/>
    </source>
</evidence>
<feature type="coiled-coil region" evidence="1">
    <location>
        <begin position="34"/>
        <end position="61"/>
    </location>
</feature>
<feature type="compositionally biased region" description="Polar residues" evidence="2">
    <location>
        <begin position="210"/>
        <end position="219"/>
    </location>
</feature>
<reference evidence="3 4" key="1">
    <citation type="submission" date="2014-06" db="EMBL/GenBank/DDBJ databases">
        <title>Evolutionary Origins and Diversification of the Mycorrhizal Mutualists.</title>
        <authorList>
            <consortium name="DOE Joint Genome Institute"/>
            <consortium name="Mycorrhizal Genomics Consortium"/>
            <person name="Kohler A."/>
            <person name="Kuo A."/>
            <person name="Nagy L.G."/>
            <person name="Floudas D."/>
            <person name="Copeland A."/>
            <person name="Barry K.W."/>
            <person name="Cichocki N."/>
            <person name="Veneault-Fourrey C."/>
            <person name="LaButti K."/>
            <person name="Lindquist E.A."/>
            <person name="Lipzen A."/>
            <person name="Lundell T."/>
            <person name="Morin E."/>
            <person name="Murat C."/>
            <person name="Riley R."/>
            <person name="Ohm R."/>
            <person name="Sun H."/>
            <person name="Tunlid A."/>
            <person name="Henrissat B."/>
            <person name="Grigoriev I.V."/>
            <person name="Hibbett D.S."/>
            <person name="Martin F."/>
        </authorList>
    </citation>
    <scope>NUCLEOTIDE SEQUENCE [LARGE SCALE GENOMIC DNA]</scope>
    <source>
        <strain evidence="3 4">SS14</strain>
    </source>
</reference>
<organism evidence="3 4">
    <name type="scientific">Sphaerobolus stellatus (strain SS14)</name>
    <dbReference type="NCBI Taxonomy" id="990650"/>
    <lineage>
        <taxon>Eukaryota</taxon>
        <taxon>Fungi</taxon>
        <taxon>Dikarya</taxon>
        <taxon>Basidiomycota</taxon>
        <taxon>Agaricomycotina</taxon>
        <taxon>Agaricomycetes</taxon>
        <taxon>Phallomycetidae</taxon>
        <taxon>Geastrales</taxon>
        <taxon>Sphaerobolaceae</taxon>
        <taxon>Sphaerobolus</taxon>
    </lineage>
</organism>
<dbReference type="AlphaFoldDB" id="A0A0C9U3Z1"/>
<keyword evidence="1" id="KW-0175">Coiled coil</keyword>
<keyword evidence="4" id="KW-1185">Reference proteome</keyword>
<dbReference type="Proteomes" id="UP000054279">
    <property type="component" value="Unassembled WGS sequence"/>
</dbReference>